<evidence type="ECO:0000256" key="1">
    <source>
        <dbReference type="SAM" id="MobiDB-lite"/>
    </source>
</evidence>
<dbReference type="Proteomes" id="UP000521943">
    <property type="component" value="Unassembled WGS sequence"/>
</dbReference>
<comment type="caution">
    <text evidence="3">The sequence shown here is derived from an EMBL/GenBank/DDBJ whole genome shotgun (WGS) entry which is preliminary data.</text>
</comment>
<organism evidence="3 4">
    <name type="scientific">Ephemerocybe angulata</name>
    <dbReference type="NCBI Taxonomy" id="980116"/>
    <lineage>
        <taxon>Eukaryota</taxon>
        <taxon>Fungi</taxon>
        <taxon>Dikarya</taxon>
        <taxon>Basidiomycota</taxon>
        <taxon>Agaricomycotina</taxon>
        <taxon>Agaricomycetes</taxon>
        <taxon>Agaricomycetidae</taxon>
        <taxon>Agaricales</taxon>
        <taxon>Agaricineae</taxon>
        <taxon>Psathyrellaceae</taxon>
        <taxon>Ephemerocybe</taxon>
    </lineage>
</organism>
<protein>
    <submittedName>
        <fullName evidence="3">Uncharacterized protein</fullName>
    </submittedName>
</protein>
<feature type="compositionally biased region" description="Basic and acidic residues" evidence="1">
    <location>
        <begin position="166"/>
        <end position="178"/>
    </location>
</feature>
<accession>A0A8H6LVA2</accession>
<keyword evidence="2" id="KW-1133">Transmembrane helix</keyword>
<evidence type="ECO:0000313" key="3">
    <source>
        <dbReference type="EMBL" id="KAF6743464.1"/>
    </source>
</evidence>
<proteinExistence type="predicted"/>
<dbReference type="AlphaFoldDB" id="A0A8H6LVA2"/>
<sequence length="228" mass="27011">MRFITTTRVKTLRYSKHFQSSRQARKPSIRIHIHIISYQLPKSIGPREVQRVIMYTYAVRVPPLFPKQKACPKHVQQHMQETQSISRNQGSVKRLMKPSLPTKQNINGVRRHDRRRRPSSRIVALLRIVLRHLVSRVPRIQERPHHRFPRNRELVPLPNWRSEREREGALSARRRDDGPATLDSQDPRVRPIGRDPPPLHRVPVEEMGHLVVFFIEFLLFLFLLVFLV</sequence>
<keyword evidence="2" id="KW-0472">Membrane</keyword>
<keyword evidence="4" id="KW-1185">Reference proteome</keyword>
<name>A0A8H6LVA2_9AGAR</name>
<keyword evidence="2" id="KW-0812">Transmembrane</keyword>
<feature type="transmembrane region" description="Helical" evidence="2">
    <location>
        <begin position="207"/>
        <end position="227"/>
    </location>
</feature>
<feature type="region of interest" description="Disordered" evidence="1">
    <location>
        <begin position="166"/>
        <end position="198"/>
    </location>
</feature>
<evidence type="ECO:0000256" key="2">
    <source>
        <dbReference type="SAM" id="Phobius"/>
    </source>
</evidence>
<reference evidence="3 4" key="1">
    <citation type="submission" date="2020-07" db="EMBL/GenBank/DDBJ databases">
        <title>Comparative genomics of pyrophilous fungi reveals a link between fire events and developmental genes.</title>
        <authorList>
            <consortium name="DOE Joint Genome Institute"/>
            <person name="Steindorff A.S."/>
            <person name="Carver A."/>
            <person name="Calhoun S."/>
            <person name="Stillman K."/>
            <person name="Liu H."/>
            <person name="Lipzen A."/>
            <person name="Pangilinan J."/>
            <person name="Labutti K."/>
            <person name="Bruns T.D."/>
            <person name="Grigoriev I.V."/>
        </authorList>
    </citation>
    <scope>NUCLEOTIDE SEQUENCE [LARGE SCALE GENOMIC DNA]</scope>
    <source>
        <strain evidence="3 4">CBS 144469</strain>
    </source>
</reference>
<gene>
    <name evidence="3" type="ORF">DFP72DRAFT_933178</name>
</gene>
<dbReference type="EMBL" id="JACGCI010000144">
    <property type="protein sequence ID" value="KAF6743464.1"/>
    <property type="molecule type" value="Genomic_DNA"/>
</dbReference>
<evidence type="ECO:0000313" key="4">
    <source>
        <dbReference type="Proteomes" id="UP000521943"/>
    </source>
</evidence>